<sequence length="562" mass="61365">MSDPVVNESEDRDHQLAELLSDLADRVARNVPVDLEQVCRQHPLLAKDLRSLWGAVVVAGVAGEAYQEDGSPATEAASVSEGMYQLPLRLGDYELLEEIGRGGMGVVFRALQISLNREVAVKMIAQGRLASETDQARFDSEAVAAARLEHPGIVPVYDVDEFDGRSFFSMQYVPGPTLADRIHDGLLPQREAARIVSQVARSVEFAHSRGILHRDLKPSNILIDSHGRPLVTDFGLAKQISDDADVTRSGAVLGTPCYMSPEQAAGRRGLIGPASDVYSLGCVLYHALVGRPPLVSDSAVEMVMMVLEQEPLPPRALRQGIDRDLEMIVIKCLQKPPDLRYATAAELADDLDAFLSSEPVAARSGRFAQVLGRALRETHHAAVLENWGVLWMWHSLVLLVACALTWRLQAYGITNQLAFAALWTVGWVAWATVFWVLRRRMGPVTFVERQIAHVWGASMLGIAALFPMEASLGLPVLSLTPLVGVIAAMVFVVKAAMLSGAFYIQVAALLLSAVAMAVWPAQAHLIFGVVAAGSFFFPGLKYYRQRRRNERLTAATRGHEPS</sequence>
<feature type="domain" description="Protein kinase" evidence="9">
    <location>
        <begin position="93"/>
        <end position="355"/>
    </location>
</feature>
<evidence type="ECO:0000256" key="7">
    <source>
        <dbReference type="PROSITE-ProRule" id="PRU10141"/>
    </source>
</evidence>
<evidence type="ECO:0000313" key="11">
    <source>
        <dbReference type="Proteomes" id="UP000316770"/>
    </source>
</evidence>
<dbReference type="Pfam" id="PF00069">
    <property type="entry name" value="Pkinase"/>
    <property type="match status" value="1"/>
</dbReference>
<evidence type="ECO:0000256" key="4">
    <source>
        <dbReference type="ARBA" id="ARBA00022741"/>
    </source>
</evidence>
<keyword evidence="8" id="KW-0472">Membrane</keyword>
<evidence type="ECO:0000256" key="3">
    <source>
        <dbReference type="ARBA" id="ARBA00022679"/>
    </source>
</evidence>
<dbReference type="InterPro" id="IPR008271">
    <property type="entry name" value="Ser/Thr_kinase_AS"/>
</dbReference>
<dbReference type="PANTHER" id="PTHR43289">
    <property type="entry name" value="MITOGEN-ACTIVATED PROTEIN KINASE KINASE KINASE 20-RELATED"/>
    <property type="match status" value="1"/>
</dbReference>
<dbReference type="PROSITE" id="PS00107">
    <property type="entry name" value="PROTEIN_KINASE_ATP"/>
    <property type="match status" value="1"/>
</dbReference>
<dbReference type="Gene3D" id="1.10.510.10">
    <property type="entry name" value="Transferase(Phosphotransferase) domain 1"/>
    <property type="match status" value="1"/>
</dbReference>
<keyword evidence="3 10" id="KW-0808">Transferase</keyword>
<name>A0A518IUE8_9BACT</name>
<dbReference type="SMART" id="SM00220">
    <property type="entry name" value="S_TKc"/>
    <property type="match status" value="1"/>
</dbReference>
<organism evidence="10 11">
    <name type="scientific">Rosistilla oblonga</name>
    <dbReference type="NCBI Taxonomy" id="2527990"/>
    <lineage>
        <taxon>Bacteria</taxon>
        <taxon>Pseudomonadati</taxon>
        <taxon>Planctomycetota</taxon>
        <taxon>Planctomycetia</taxon>
        <taxon>Pirellulales</taxon>
        <taxon>Pirellulaceae</taxon>
        <taxon>Rosistilla</taxon>
    </lineage>
</organism>
<dbReference type="GO" id="GO:0004674">
    <property type="term" value="F:protein serine/threonine kinase activity"/>
    <property type="evidence" value="ECO:0007669"/>
    <property type="project" value="UniProtKB-KW"/>
</dbReference>
<dbReference type="EMBL" id="CP036318">
    <property type="protein sequence ID" value="QDV56708.1"/>
    <property type="molecule type" value="Genomic_DNA"/>
</dbReference>
<dbReference type="Gene3D" id="3.30.200.20">
    <property type="entry name" value="Phosphorylase Kinase, domain 1"/>
    <property type="match status" value="1"/>
</dbReference>
<dbReference type="InterPro" id="IPR011009">
    <property type="entry name" value="Kinase-like_dom_sf"/>
</dbReference>
<dbReference type="SUPFAM" id="SSF56112">
    <property type="entry name" value="Protein kinase-like (PK-like)"/>
    <property type="match status" value="1"/>
</dbReference>
<dbReference type="RefSeq" id="WP_145285468.1">
    <property type="nucleotide sequence ID" value="NZ_CP036318.1"/>
</dbReference>
<dbReference type="InterPro" id="IPR017441">
    <property type="entry name" value="Protein_kinase_ATP_BS"/>
</dbReference>
<evidence type="ECO:0000256" key="8">
    <source>
        <dbReference type="SAM" id="Phobius"/>
    </source>
</evidence>
<dbReference type="PROSITE" id="PS50011">
    <property type="entry name" value="PROTEIN_KINASE_DOM"/>
    <property type="match status" value="1"/>
</dbReference>
<accession>A0A518IUE8</accession>
<dbReference type="GO" id="GO:0005524">
    <property type="term" value="F:ATP binding"/>
    <property type="evidence" value="ECO:0007669"/>
    <property type="project" value="UniProtKB-UniRule"/>
</dbReference>
<proteinExistence type="predicted"/>
<feature type="binding site" evidence="7">
    <location>
        <position position="122"/>
    </location>
    <ligand>
        <name>ATP</name>
        <dbReference type="ChEBI" id="CHEBI:30616"/>
    </ligand>
</feature>
<protein>
    <recommendedName>
        <fullName evidence="1">non-specific serine/threonine protein kinase</fullName>
        <ecNumber evidence="1">2.7.11.1</ecNumber>
    </recommendedName>
</protein>
<keyword evidence="8" id="KW-1133">Transmembrane helix</keyword>
<keyword evidence="11" id="KW-1185">Reference proteome</keyword>
<dbReference type="PANTHER" id="PTHR43289:SF6">
    <property type="entry name" value="SERINE_THREONINE-PROTEIN KINASE NEKL-3"/>
    <property type="match status" value="1"/>
</dbReference>
<dbReference type="CDD" id="cd14014">
    <property type="entry name" value="STKc_PknB_like"/>
    <property type="match status" value="1"/>
</dbReference>
<feature type="transmembrane region" description="Helical" evidence="8">
    <location>
        <begin position="525"/>
        <end position="543"/>
    </location>
</feature>
<dbReference type="InterPro" id="IPR000719">
    <property type="entry name" value="Prot_kinase_dom"/>
</dbReference>
<evidence type="ECO:0000256" key="2">
    <source>
        <dbReference type="ARBA" id="ARBA00022527"/>
    </source>
</evidence>
<evidence type="ECO:0000313" key="10">
    <source>
        <dbReference type="EMBL" id="QDV56708.1"/>
    </source>
</evidence>
<evidence type="ECO:0000256" key="6">
    <source>
        <dbReference type="ARBA" id="ARBA00022840"/>
    </source>
</evidence>
<feature type="transmembrane region" description="Helical" evidence="8">
    <location>
        <begin position="449"/>
        <end position="466"/>
    </location>
</feature>
<dbReference type="Proteomes" id="UP000316770">
    <property type="component" value="Chromosome"/>
</dbReference>
<gene>
    <name evidence="10" type="primary">pknB_11</name>
    <name evidence="10" type="ORF">Mal33_27060</name>
</gene>
<keyword evidence="2" id="KW-0723">Serine/threonine-protein kinase</keyword>
<feature type="transmembrane region" description="Helical" evidence="8">
    <location>
        <begin position="472"/>
        <end position="493"/>
    </location>
</feature>
<dbReference type="AlphaFoldDB" id="A0A518IUE8"/>
<evidence type="ECO:0000256" key="5">
    <source>
        <dbReference type="ARBA" id="ARBA00022777"/>
    </source>
</evidence>
<dbReference type="EC" id="2.7.11.1" evidence="1"/>
<keyword evidence="8" id="KW-0812">Transmembrane</keyword>
<evidence type="ECO:0000259" key="9">
    <source>
        <dbReference type="PROSITE" id="PS50011"/>
    </source>
</evidence>
<feature type="transmembrane region" description="Helical" evidence="8">
    <location>
        <begin position="500"/>
        <end position="519"/>
    </location>
</feature>
<dbReference type="FunFam" id="1.10.510.10:FF:000021">
    <property type="entry name" value="Serine/threonine protein kinase"/>
    <property type="match status" value="1"/>
</dbReference>
<reference evidence="10 11" key="1">
    <citation type="submission" date="2019-02" db="EMBL/GenBank/DDBJ databases">
        <title>Deep-cultivation of Planctomycetes and their phenomic and genomic characterization uncovers novel biology.</title>
        <authorList>
            <person name="Wiegand S."/>
            <person name="Jogler M."/>
            <person name="Boedeker C."/>
            <person name="Pinto D."/>
            <person name="Vollmers J."/>
            <person name="Rivas-Marin E."/>
            <person name="Kohn T."/>
            <person name="Peeters S.H."/>
            <person name="Heuer A."/>
            <person name="Rast P."/>
            <person name="Oberbeckmann S."/>
            <person name="Bunk B."/>
            <person name="Jeske O."/>
            <person name="Meyerdierks A."/>
            <person name="Storesund J.E."/>
            <person name="Kallscheuer N."/>
            <person name="Luecker S."/>
            <person name="Lage O.M."/>
            <person name="Pohl T."/>
            <person name="Merkel B.J."/>
            <person name="Hornburger P."/>
            <person name="Mueller R.-W."/>
            <person name="Bruemmer F."/>
            <person name="Labrenz M."/>
            <person name="Spormann A.M."/>
            <person name="Op den Camp H."/>
            <person name="Overmann J."/>
            <person name="Amann R."/>
            <person name="Jetten M.S.M."/>
            <person name="Mascher T."/>
            <person name="Medema M.H."/>
            <person name="Devos D.P."/>
            <person name="Kaster A.-K."/>
            <person name="Ovreas L."/>
            <person name="Rohde M."/>
            <person name="Galperin M.Y."/>
            <person name="Jogler C."/>
        </authorList>
    </citation>
    <scope>NUCLEOTIDE SEQUENCE [LARGE SCALE GENOMIC DNA]</scope>
    <source>
        <strain evidence="10 11">Mal33</strain>
    </source>
</reference>
<evidence type="ECO:0000256" key="1">
    <source>
        <dbReference type="ARBA" id="ARBA00012513"/>
    </source>
</evidence>
<dbReference type="PROSITE" id="PS00108">
    <property type="entry name" value="PROTEIN_KINASE_ST"/>
    <property type="match status" value="1"/>
</dbReference>
<feature type="transmembrane region" description="Helical" evidence="8">
    <location>
        <begin position="418"/>
        <end position="437"/>
    </location>
</feature>
<keyword evidence="4 7" id="KW-0547">Nucleotide-binding</keyword>
<keyword evidence="5 10" id="KW-0418">Kinase</keyword>
<keyword evidence="6 7" id="KW-0067">ATP-binding</keyword>